<keyword evidence="6" id="KW-0503">Monooxygenase</keyword>
<dbReference type="AlphaFoldDB" id="A0AAN6RLN3"/>
<evidence type="ECO:0000256" key="1">
    <source>
        <dbReference type="ARBA" id="ARBA00001974"/>
    </source>
</evidence>
<dbReference type="InterPro" id="IPR051820">
    <property type="entry name" value="FAD-binding_MO"/>
</dbReference>
<keyword evidence="8" id="KW-1185">Reference proteome</keyword>
<keyword evidence="5" id="KW-0560">Oxidoreductase</keyword>
<dbReference type="PANTHER" id="PTHR43872">
    <property type="entry name" value="MONOOXYGENASE, PUTATIVE (AFU_ORTHOLOGUE AFUA_8G02570)-RELATED"/>
    <property type="match status" value="1"/>
</dbReference>
<keyword evidence="4" id="KW-0521">NADP</keyword>
<evidence type="ECO:0000256" key="2">
    <source>
        <dbReference type="ARBA" id="ARBA00022630"/>
    </source>
</evidence>
<dbReference type="Pfam" id="PF00743">
    <property type="entry name" value="FMO-like"/>
    <property type="match status" value="1"/>
</dbReference>
<gene>
    <name evidence="7" type="ORF">GRF29_8g2995921</name>
</gene>
<keyword evidence="3" id="KW-0274">FAD</keyword>
<proteinExistence type="predicted"/>
<protein>
    <recommendedName>
        <fullName evidence="9">FAD/NAD(P)-binding domain-containing protein</fullName>
    </recommendedName>
</protein>
<dbReference type="Proteomes" id="UP001280581">
    <property type="component" value="Unassembled WGS sequence"/>
</dbReference>
<evidence type="ECO:0000313" key="8">
    <source>
        <dbReference type="Proteomes" id="UP001280581"/>
    </source>
</evidence>
<sequence length="506" mass="57383">MNGVPNLDHSVNGDANGHTETVNFDIVIVGTGVSGINAAYRIQESLPHVSYTILEGRHELGGTWSLFKYPGIRSDSDLHTYGFSFNPWEKPNPIATGESITQYLRATTQKFGIDKNISFKHRVVGADWRSDEQRWRLEVENEGRRKVYWAKFVVMGTGYYNYEKPLKTHIPGLDRFQGTTVHPQFWPEDLDYKGKRMVVIGSGATAVTILPAVVENGVGSVVQLQRSPSYIMSIAQPKPEDPLPYYQRIMPRWMALKLIRLWFIILPFFLFRICQTFPKFMRSFIRNEARKALPKDFPLDPGLQPKYNPWDQRLCYVPDNDFFNAFHTGKARIVTDTIKTVTEDGIELDGGEKLKADIIVTATGINLQICGGIPMTLDGKPIHLPECYTWRTAMLSGIPNLAIMIGYVNASWTLGADASARLITRLYKHMEAEKYTSVRPQISEDEKKDPVQVLNLKSTYIKSANGSLPQAGRTGPWKPRDNYFQDNWVANWGNLKKGLVFERVAT</sequence>
<dbReference type="GO" id="GO:0050661">
    <property type="term" value="F:NADP binding"/>
    <property type="evidence" value="ECO:0007669"/>
    <property type="project" value="InterPro"/>
</dbReference>
<dbReference type="InterPro" id="IPR036188">
    <property type="entry name" value="FAD/NAD-bd_sf"/>
</dbReference>
<dbReference type="GO" id="GO:0050660">
    <property type="term" value="F:flavin adenine dinucleotide binding"/>
    <property type="evidence" value="ECO:0007669"/>
    <property type="project" value="InterPro"/>
</dbReference>
<evidence type="ECO:0000313" key="7">
    <source>
        <dbReference type="EMBL" id="KAK3216337.1"/>
    </source>
</evidence>
<comment type="cofactor">
    <cofactor evidence="1">
        <name>FAD</name>
        <dbReference type="ChEBI" id="CHEBI:57692"/>
    </cofactor>
</comment>
<dbReference type="Gene3D" id="3.50.50.60">
    <property type="entry name" value="FAD/NAD(P)-binding domain"/>
    <property type="match status" value="3"/>
</dbReference>
<reference evidence="7 8" key="1">
    <citation type="submission" date="2021-02" db="EMBL/GenBank/DDBJ databases">
        <title>Genome assembly of Pseudopithomyces chartarum.</title>
        <authorList>
            <person name="Jauregui R."/>
            <person name="Singh J."/>
            <person name="Voisey C."/>
        </authorList>
    </citation>
    <scope>NUCLEOTIDE SEQUENCE [LARGE SCALE GENOMIC DNA]</scope>
    <source>
        <strain evidence="7 8">AGR01</strain>
    </source>
</reference>
<dbReference type="SUPFAM" id="SSF51905">
    <property type="entry name" value="FAD/NAD(P)-binding domain"/>
    <property type="match status" value="2"/>
</dbReference>
<evidence type="ECO:0000256" key="4">
    <source>
        <dbReference type="ARBA" id="ARBA00022857"/>
    </source>
</evidence>
<dbReference type="PANTHER" id="PTHR43872:SF1">
    <property type="entry name" value="MONOOXYGENASE, PUTATIVE (AFU_ORTHOLOGUE AFUA_8G02570)-RELATED"/>
    <property type="match status" value="1"/>
</dbReference>
<dbReference type="FunFam" id="3.50.50.60:FF:000228">
    <property type="entry name" value="FAD-containing monooxygenase EthA"/>
    <property type="match status" value="1"/>
</dbReference>
<dbReference type="EMBL" id="WVTA01000002">
    <property type="protein sequence ID" value="KAK3216337.1"/>
    <property type="molecule type" value="Genomic_DNA"/>
</dbReference>
<evidence type="ECO:0000256" key="5">
    <source>
        <dbReference type="ARBA" id="ARBA00023002"/>
    </source>
</evidence>
<organism evidence="7 8">
    <name type="scientific">Pseudopithomyces chartarum</name>
    <dbReference type="NCBI Taxonomy" id="1892770"/>
    <lineage>
        <taxon>Eukaryota</taxon>
        <taxon>Fungi</taxon>
        <taxon>Dikarya</taxon>
        <taxon>Ascomycota</taxon>
        <taxon>Pezizomycotina</taxon>
        <taxon>Dothideomycetes</taxon>
        <taxon>Pleosporomycetidae</taxon>
        <taxon>Pleosporales</taxon>
        <taxon>Massarineae</taxon>
        <taxon>Didymosphaeriaceae</taxon>
        <taxon>Pseudopithomyces</taxon>
    </lineage>
</organism>
<evidence type="ECO:0000256" key="6">
    <source>
        <dbReference type="ARBA" id="ARBA00023033"/>
    </source>
</evidence>
<dbReference type="InterPro" id="IPR020946">
    <property type="entry name" value="Flavin_mOase-like"/>
</dbReference>
<evidence type="ECO:0000256" key="3">
    <source>
        <dbReference type="ARBA" id="ARBA00022827"/>
    </source>
</evidence>
<comment type="caution">
    <text evidence="7">The sequence shown here is derived from an EMBL/GenBank/DDBJ whole genome shotgun (WGS) entry which is preliminary data.</text>
</comment>
<keyword evidence="2" id="KW-0285">Flavoprotein</keyword>
<evidence type="ECO:0008006" key="9">
    <source>
        <dbReference type="Google" id="ProtNLM"/>
    </source>
</evidence>
<dbReference type="GO" id="GO:0004499">
    <property type="term" value="F:N,N-dimethylaniline monooxygenase activity"/>
    <property type="evidence" value="ECO:0007669"/>
    <property type="project" value="InterPro"/>
</dbReference>
<accession>A0AAN6RLN3</accession>
<name>A0AAN6RLN3_9PLEO</name>